<feature type="transmembrane region" description="Helical" evidence="1">
    <location>
        <begin position="6"/>
        <end position="25"/>
    </location>
</feature>
<protein>
    <submittedName>
        <fullName evidence="2">Uncharacterized protein</fullName>
    </submittedName>
</protein>
<keyword evidence="3" id="KW-1185">Reference proteome</keyword>
<comment type="caution">
    <text evidence="2">The sequence shown here is derived from an EMBL/GenBank/DDBJ whole genome shotgun (WGS) entry which is preliminary data.</text>
</comment>
<dbReference type="AlphaFoldDB" id="A0A318K4K7"/>
<reference evidence="2 3" key="1">
    <citation type="submission" date="2018-05" db="EMBL/GenBank/DDBJ databases">
        <title>Genomic Encyclopedia of Type Strains, Phase IV (KMG-IV): sequencing the most valuable type-strain genomes for metagenomic binning, comparative biology and taxonomic classification.</title>
        <authorList>
            <person name="Goeker M."/>
        </authorList>
    </citation>
    <scope>NUCLEOTIDE SEQUENCE [LARGE SCALE GENOMIC DNA]</scope>
    <source>
        <strain evidence="2 3">DSM 44704</strain>
    </source>
</reference>
<keyword evidence="1" id="KW-0812">Transmembrane</keyword>
<dbReference type="Proteomes" id="UP000247569">
    <property type="component" value="Unassembled WGS sequence"/>
</dbReference>
<dbReference type="EMBL" id="QJKF01000006">
    <property type="protein sequence ID" value="PXX63143.1"/>
    <property type="molecule type" value="Genomic_DNA"/>
</dbReference>
<keyword evidence="1" id="KW-1133">Transmembrane helix</keyword>
<evidence type="ECO:0000313" key="3">
    <source>
        <dbReference type="Proteomes" id="UP000247569"/>
    </source>
</evidence>
<keyword evidence="1" id="KW-0472">Membrane</keyword>
<gene>
    <name evidence="2" type="ORF">DFR70_106200</name>
</gene>
<proteinExistence type="predicted"/>
<evidence type="ECO:0000313" key="2">
    <source>
        <dbReference type="EMBL" id="PXX63143.1"/>
    </source>
</evidence>
<name>A0A318K4K7_9NOCA</name>
<accession>A0A318K4K7</accession>
<evidence type="ECO:0000256" key="1">
    <source>
        <dbReference type="SAM" id="Phobius"/>
    </source>
</evidence>
<sequence length="37" mass="3849">MIGYATAAAGVAVMTAMVVSNYIAAHAPRTLVRVKSR</sequence>
<organism evidence="2 3">
    <name type="scientific">Nocardia tenerifensis</name>
    <dbReference type="NCBI Taxonomy" id="228006"/>
    <lineage>
        <taxon>Bacteria</taxon>
        <taxon>Bacillati</taxon>
        <taxon>Actinomycetota</taxon>
        <taxon>Actinomycetes</taxon>
        <taxon>Mycobacteriales</taxon>
        <taxon>Nocardiaceae</taxon>
        <taxon>Nocardia</taxon>
    </lineage>
</organism>